<reference evidence="4" key="1">
    <citation type="submission" date="2021-01" db="EMBL/GenBank/DDBJ databases">
        <authorList>
            <person name="Corre E."/>
            <person name="Pelletier E."/>
            <person name="Niang G."/>
            <person name="Scheremetjew M."/>
            <person name="Finn R."/>
            <person name="Kale V."/>
            <person name="Holt S."/>
            <person name="Cochrane G."/>
            <person name="Meng A."/>
            <person name="Brown T."/>
            <person name="Cohen L."/>
        </authorList>
    </citation>
    <scope>NUCLEOTIDE SEQUENCE</scope>
    <source>
        <strain evidence="4">CCMP1243</strain>
    </source>
</reference>
<dbReference type="AlphaFoldDB" id="A0A7S2W3B3"/>
<sequence>MGHLGLLKARIAKYRAELLEGGSSGGAGGGQGFAVARSGDGRVALIGFPSVGKSTLLSTLTDTKSEAAAYEFTTLTCIPGNLIYNGTKIQLLDLPGIIEGAAHGKGRGKEVIAVARTSDLVMMVLDAGKEQVNRHREILENELETVGLRLNKSPPNITIVPKKTGGVKFNTTVPLTHLGDDPERAVRQVLGEYKMHNCDVLCRQDITVDELIDVIMGNRKYVRCLYVYNKIDTITIEEVDRLAREPHSVVISGSTNLNLDYLLERMWDYMGLIRIFTKRRGQPPDLDLPVVLSNQRDGISVQAASAAISKELLVVFNFALVWGRSAKHSPQRVGLAHELQDEDVVQITPKTNTQQKHSKDYAARVQEYNTMVAEKRKARTKAGKKKRMPG</sequence>
<proteinExistence type="predicted"/>
<accession>A0A7S2W3B3</accession>
<dbReference type="InterPro" id="IPR004095">
    <property type="entry name" value="TGS"/>
</dbReference>
<feature type="domain" description="OBG-type G" evidence="3">
    <location>
        <begin position="41"/>
        <end position="271"/>
    </location>
</feature>
<dbReference type="PANTHER" id="PTHR43127">
    <property type="entry name" value="DEVELOPMENTALLY-REGULATED GTP-BINDING PROTEIN 2"/>
    <property type="match status" value="1"/>
</dbReference>
<dbReference type="Gene3D" id="6.10.140.1070">
    <property type="match status" value="1"/>
</dbReference>
<dbReference type="Gene3D" id="3.10.20.30">
    <property type="match status" value="1"/>
</dbReference>
<dbReference type="InterPro" id="IPR031167">
    <property type="entry name" value="G_OBG"/>
</dbReference>
<gene>
    <name evidence="4" type="ORF">RMAR1173_LOCUS2637</name>
</gene>
<dbReference type="FunFam" id="3.40.50.300:FF:001436">
    <property type="entry name" value="Developmentally-regulated GTP-binding protein"/>
    <property type="match status" value="1"/>
</dbReference>
<dbReference type="PROSITE" id="PS51710">
    <property type="entry name" value="G_OBG"/>
    <property type="match status" value="1"/>
</dbReference>
<dbReference type="Pfam" id="PF02824">
    <property type="entry name" value="TGS"/>
    <property type="match status" value="1"/>
</dbReference>
<evidence type="ECO:0000256" key="1">
    <source>
        <dbReference type="ARBA" id="ARBA00022741"/>
    </source>
</evidence>
<protein>
    <recommendedName>
        <fullName evidence="3">OBG-type G domain-containing protein</fullName>
    </recommendedName>
</protein>
<dbReference type="NCBIfam" id="TIGR00231">
    <property type="entry name" value="small_GTP"/>
    <property type="match status" value="1"/>
</dbReference>
<dbReference type="Gene3D" id="3.40.50.300">
    <property type="entry name" value="P-loop containing nucleotide triphosphate hydrolases"/>
    <property type="match status" value="1"/>
</dbReference>
<evidence type="ECO:0000313" key="4">
    <source>
        <dbReference type="EMBL" id="CAD9665851.1"/>
    </source>
</evidence>
<dbReference type="SUPFAM" id="SSF52540">
    <property type="entry name" value="P-loop containing nucleoside triphosphate hydrolases"/>
    <property type="match status" value="1"/>
</dbReference>
<dbReference type="SUPFAM" id="SSF81271">
    <property type="entry name" value="TGS-like"/>
    <property type="match status" value="1"/>
</dbReference>
<dbReference type="InterPro" id="IPR031662">
    <property type="entry name" value="GTP-binding_2"/>
</dbReference>
<dbReference type="Pfam" id="PF01926">
    <property type="entry name" value="MMR_HSR1"/>
    <property type="match status" value="1"/>
</dbReference>
<keyword evidence="1" id="KW-0547">Nucleotide-binding</keyword>
<dbReference type="PROSITE" id="PS00905">
    <property type="entry name" value="GTP1_OBG"/>
    <property type="match status" value="1"/>
</dbReference>
<organism evidence="4">
    <name type="scientific">Rhizochromulina marina</name>
    <dbReference type="NCBI Taxonomy" id="1034831"/>
    <lineage>
        <taxon>Eukaryota</taxon>
        <taxon>Sar</taxon>
        <taxon>Stramenopiles</taxon>
        <taxon>Ochrophyta</taxon>
        <taxon>Dictyochophyceae</taxon>
        <taxon>Rhizochromulinales</taxon>
        <taxon>Rhizochromulina</taxon>
    </lineage>
</organism>
<evidence type="ECO:0000256" key="2">
    <source>
        <dbReference type="ARBA" id="ARBA00023134"/>
    </source>
</evidence>
<dbReference type="PRINTS" id="PR00326">
    <property type="entry name" value="GTP1OBG"/>
</dbReference>
<name>A0A7S2W3B3_9STRA</name>
<dbReference type="FunFam" id="3.10.20.30:FF:000003">
    <property type="entry name" value="Developmentally-regulated GTP-binding protein 1"/>
    <property type="match status" value="1"/>
</dbReference>
<dbReference type="InterPro" id="IPR012676">
    <property type="entry name" value="TGS-like"/>
</dbReference>
<dbReference type="InterPro" id="IPR006073">
    <property type="entry name" value="GTP-bd"/>
</dbReference>
<dbReference type="GO" id="GO:0005525">
    <property type="term" value="F:GTP binding"/>
    <property type="evidence" value="ECO:0007669"/>
    <property type="project" value="UniProtKB-KW"/>
</dbReference>
<dbReference type="InterPro" id="IPR012675">
    <property type="entry name" value="Beta-grasp_dom_sf"/>
</dbReference>
<dbReference type="InterPro" id="IPR006074">
    <property type="entry name" value="GTP1-OBG_CS"/>
</dbReference>
<dbReference type="InterPro" id="IPR045001">
    <property type="entry name" value="DRG"/>
</dbReference>
<dbReference type="GO" id="GO:0003924">
    <property type="term" value="F:GTPase activity"/>
    <property type="evidence" value="ECO:0007669"/>
    <property type="project" value="InterPro"/>
</dbReference>
<dbReference type="CDD" id="cd01896">
    <property type="entry name" value="DRG"/>
    <property type="match status" value="1"/>
</dbReference>
<evidence type="ECO:0000259" key="3">
    <source>
        <dbReference type="PROSITE" id="PS51710"/>
    </source>
</evidence>
<dbReference type="InterPro" id="IPR005225">
    <property type="entry name" value="Small_GTP-bd"/>
</dbReference>
<dbReference type="Pfam" id="PF16897">
    <property type="entry name" value="MMR_HSR1_Xtn"/>
    <property type="match status" value="1"/>
</dbReference>
<dbReference type="EMBL" id="HBHJ01004087">
    <property type="protein sequence ID" value="CAD9665851.1"/>
    <property type="molecule type" value="Transcribed_RNA"/>
</dbReference>
<keyword evidence="2" id="KW-0342">GTP-binding</keyword>
<dbReference type="InterPro" id="IPR027417">
    <property type="entry name" value="P-loop_NTPase"/>
</dbReference>